<dbReference type="InterPro" id="IPR046342">
    <property type="entry name" value="CBS_dom_sf"/>
</dbReference>
<dbReference type="InterPro" id="IPR000644">
    <property type="entry name" value="CBS_dom"/>
</dbReference>
<dbReference type="SUPFAM" id="SSF54631">
    <property type="entry name" value="CBS-domain pair"/>
    <property type="match status" value="1"/>
</dbReference>
<evidence type="ECO:0000259" key="3">
    <source>
        <dbReference type="PROSITE" id="PS51371"/>
    </source>
</evidence>
<feature type="domain" description="CBS" evidence="3">
    <location>
        <begin position="75"/>
        <end position="128"/>
    </location>
</feature>
<organism evidence="4 5">
    <name type="scientific">Halorubrum xinjiangense</name>
    <dbReference type="NCBI Taxonomy" id="261291"/>
    <lineage>
        <taxon>Archaea</taxon>
        <taxon>Methanobacteriati</taxon>
        <taxon>Methanobacteriota</taxon>
        <taxon>Stenosarchaea group</taxon>
        <taxon>Halobacteria</taxon>
        <taxon>Halobacteriales</taxon>
        <taxon>Haloferacaceae</taxon>
        <taxon>Halorubrum</taxon>
    </lineage>
</organism>
<dbReference type="Gene3D" id="3.10.580.10">
    <property type="entry name" value="CBS-domain"/>
    <property type="match status" value="1"/>
</dbReference>
<keyword evidence="1 2" id="KW-0129">CBS domain</keyword>
<dbReference type="AlphaFoldDB" id="A0A1G7GS55"/>
<dbReference type="RefSeq" id="WP_149797067.1">
    <property type="nucleotide sequence ID" value="NZ_FNBO01000001.1"/>
</dbReference>
<evidence type="ECO:0000313" key="5">
    <source>
        <dbReference type="Proteomes" id="UP000324020"/>
    </source>
</evidence>
<dbReference type="SMART" id="SM00116">
    <property type="entry name" value="CBS"/>
    <property type="match status" value="2"/>
</dbReference>
<protein>
    <submittedName>
        <fullName evidence="4">CBS domain-containing protein</fullName>
    </submittedName>
</protein>
<dbReference type="PROSITE" id="PS51371">
    <property type="entry name" value="CBS"/>
    <property type="match status" value="2"/>
</dbReference>
<evidence type="ECO:0000313" key="4">
    <source>
        <dbReference type="EMBL" id="SDE91008.1"/>
    </source>
</evidence>
<name>A0A1G7GS55_9EURY</name>
<sequence>MKDVPVDRLMSTDLTTIERGAAAAEAAEKMRETGVSSILVVEPDGALAGLITATDFVALVRDNDPKDRTPVEAFMTTDVVTVGREDTVAELAEPTAHGYTHLPVTDGDGRPIGMVSTTDLTAHLSKAR</sequence>
<gene>
    <name evidence="4" type="ORF">SAMN04488067_10143</name>
</gene>
<dbReference type="OrthoDB" id="8919at2157"/>
<reference evidence="4 5" key="1">
    <citation type="submission" date="2016-10" db="EMBL/GenBank/DDBJ databases">
        <authorList>
            <person name="Varghese N."/>
            <person name="Submissions S."/>
        </authorList>
    </citation>
    <scope>NUCLEOTIDE SEQUENCE [LARGE SCALE GENOMIC DNA]</scope>
    <source>
        <strain evidence="4 5">CGMCC 1.3527</strain>
    </source>
</reference>
<evidence type="ECO:0000256" key="2">
    <source>
        <dbReference type="PROSITE-ProRule" id="PRU00703"/>
    </source>
</evidence>
<dbReference type="EMBL" id="FNBO01000001">
    <property type="protein sequence ID" value="SDE91008.1"/>
    <property type="molecule type" value="Genomic_DNA"/>
</dbReference>
<proteinExistence type="predicted"/>
<dbReference type="Pfam" id="PF00571">
    <property type="entry name" value="CBS"/>
    <property type="match status" value="2"/>
</dbReference>
<dbReference type="InterPro" id="IPR051257">
    <property type="entry name" value="Diverse_CBS-Domain"/>
</dbReference>
<feature type="domain" description="CBS" evidence="3">
    <location>
        <begin position="10"/>
        <end position="66"/>
    </location>
</feature>
<keyword evidence="5" id="KW-1185">Reference proteome</keyword>
<evidence type="ECO:0000256" key="1">
    <source>
        <dbReference type="ARBA" id="ARBA00023122"/>
    </source>
</evidence>
<dbReference type="Proteomes" id="UP000324020">
    <property type="component" value="Unassembled WGS sequence"/>
</dbReference>
<dbReference type="PANTHER" id="PTHR43080:SF2">
    <property type="entry name" value="CBS DOMAIN-CONTAINING PROTEIN"/>
    <property type="match status" value="1"/>
</dbReference>
<accession>A0A1G7GS55</accession>
<dbReference type="PANTHER" id="PTHR43080">
    <property type="entry name" value="CBS DOMAIN-CONTAINING PROTEIN CBSX3, MITOCHONDRIAL"/>
    <property type="match status" value="1"/>
</dbReference>